<dbReference type="RefSeq" id="WP_068810453.1">
    <property type="nucleotide sequence ID" value="NZ_BMIY01000009.1"/>
</dbReference>
<evidence type="ECO:0000313" key="4">
    <source>
        <dbReference type="Proteomes" id="UP000627715"/>
    </source>
</evidence>
<sequence>MNIKSLFGLSLLAAAITACDGGGVTLAPSNNVENSNNTTNNGGDNGDSGSTENPCASYTVSGQVIQGAFSGGNCTYSNTFVSDTRPLTEDLVINALENDGLHIFEDSLFVGEDVNANSVAQGVRIPQDGEGPKLTIGAGSKIAFFNSEDYVRISRGSRIIAEGTRNNPIIFSAVADLRDGSATEADRGLWGGMQINGNGLTNKCTDADRQATANNPHSCNVTAEGRPATYGGNNNAENSGVLRYVQIRHAGFEVVDGDELNGLTLNAVGSGTTLENVQVYTTQDDGFEMFGGAVDLKNVVAVNVGDDSLDFSEGWTGDVQFALIVQTSGSNRCIEADNTGDSQPDNIAPYTKGRVSNMTCITSNVDTNEGTAPSSKGDAEGPLYREGSYFELYNSIITSNADGMSSNECLEVTSDQTIAGMNSGISAASGNIIACTEALKSSEIDLPAFWANGNAVVENSANLPANVIEGLSSSNKTAYVTASNLQDANGAAINVQVFDVTTLEDSFAADAAPAVGSAGSSSFYESVDFVGAVKAGNDWVSGWTTGL</sequence>
<evidence type="ECO:0000256" key="1">
    <source>
        <dbReference type="SAM" id="MobiDB-lite"/>
    </source>
</evidence>
<dbReference type="PROSITE" id="PS51257">
    <property type="entry name" value="PROKAR_LIPOPROTEIN"/>
    <property type="match status" value="1"/>
</dbReference>
<dbReference type="PANTHER" id="PTHR41339">
    <property type="entry name" value="LIPL48"/>
    <property type="match status" value="1"/>
</dbReference>
<evidence type="ECO:0008006" key="5">
    <source>
        <dbReference type="Google" id="ProtNLM"/>
    </source>
</evidence>
<keyword evidence="2" id="KW-0732">Signal</keyword>
<organism evidence="3 4">
    <name type="scientific">Pseudohongiella nitratireducens</name>
    <dbReference type="NCBI Taxonomy" id="1768907"/>
    <lineage>
        <taxon>Bacteria</taxon>
        <taxon>Pseudomonadati</taxon>
        <taxon>Pseudomonadota</taxon>
        <taxon>Gammaproteobacteria</taxon>
        <taxon>Pseudomonadales</taxon>
        <taxon>Pseudohongiellaceae</taxon>
        <taxon>Pseudohongiella</taxon>
    </lineage>
</organism>
<evidence type="ECO:0000313" key="3">
    <source>
        <dbReference type="EMBL" id="GFZ78126.1"/>
    </source>
</evidence>
<reference evidence="3" key="2">
    <citation type="submission" date="2020-09" db="EMBL/GenBank/DDBJ databases">
        <authorList>
            <person name="Sun Q."/>
            <person name="Zhou Y."/>
        </authorList>
    </citation>
    <scope>NUCLEOTIDE SEQUENCE</scope>
    <source>
        <strain evidence="3">CGMCC 1.15425</strain>
    </source>
</reference>
<comment type="caution">
    <text evidence="3">The sequence shown here is derived from an EMBL/GenBank/DDBJ whole genome shotgun (WGS) entry which is preliminary data.</text>
</comment>
<proteinExistence type="predicted"/>
<keyword evidence="4" id="KW-1185">Reference proteome</keyword>
<dbReference type="EMBL" id="BMIY01000009">
    <property type="protein sequence ID" value="GFZ78126.1"/>
    <property type="molecule type" value="Genomic_DNA"/>
</dbReference>
<reference evidence="3" key="1">
    <citation type="journal article" date="2014" name="Int. J. Syst. Evol. Microbiol.">
        <title>Complete genome sequence of Corynebacterium casei LMG S-19264T (=DSM 44701T), isolated from a smear-ripened cheese.</title>
        <authorList>
            <consortium name="US DOE Joint Genome Institute (JGI-PGF)"/>
            <person name="Walter F."/>
            <person name="Albersmeier A."/>
            <person name="Kalinowski J."/>
            <person name="Ruckert C."/>
        </authorList>
    </citation>
    <scope>NUCLEOTIDE SEQUENCE</scope>
    <source>
        <strain evidence="3">CGMCC 1.15425</strain>
    </source>
</reference>
<evidence type="ECO:0000256" key="2">
    <source>
        <dbReference type="SAM" id="SignalP"/>
    </source>
</evidence>
<dbReference type="Proteomes" id="UP000627715">
    <property type="component" value="Unassembled WGS sequence"/>
</dbReference>
<accession>A0A916QLM1</accession>
<feature type="chain" id="PRO_5037608748" description="Serine/threonine protein kinase" evidence="2">
    <location>
        <begin position="21"/>
        <end position="547"/>
    </location>
</feature>
<feature type="compositionally biased region" description="Low complexity" evidence="1">
    <location>
        <begin position="30"/>
        <end position="53"/>
    </location>
</feature>
<name>A0A916QLM1_9GAMM</name>
<dbReference type="OrthoDB" id="237393at2"/>
<feature type="region of interest" description="Disordered" evidence="1">
    <location>
        <begin position="30"/>
        <end position="54"/>
    </location>
</feature>
<feature type="signal peptide" evidence="2">
    <location>
        <begin position="1"/>
        <end position="20"/>
    </location>
</feature>
<protein>
    <recommendedName>
        <fullName evidence="5">Serine/threonine protein kinase</fullName>
    </recommendedName>
</protein>
<dbReference type="AlphaFoldDB" id="A0A916QLM1"/>
<gene>
    <name evidence="3" type="ORF">GCM10011403_21470</name>
</gene>
<dbReference type="PANTHER" id="PTHR41339:SF1">
    <property type="entry name" value="SECRETED PROTEIN"/>
    <property type="match status" value="1"/>
</dbReference>